<dbReference type="Gene3D" id="2.60.40.10">
    <property type="entry name" value="Immunoglobulins"/>
    <property type="match status" value="1"/>
</dbReference>
<sequence>MATIKKLEKQFDELSYSSQTHTLTIPGLKSIKSVTVNTGTVSYKVNGNTVTFTFGGGSYTRSVQTGGSYVPTQTRVVTSSQTSKTNSFPSSMSYNVSGFSGNLGKSGSPSKTLVSGSTASSKTVSKSKSASSGMMNSCPEAERSAERSLPSSISYNEGGFSGTLYRTGSVSFGACRRSGRNPDEYWSTTATATYSGTVTRPSTAVYSYTQLYSGTVTKPGYDTRSYTYYYRYAVTIEYSDNSNPTLNLSSPIDNQKLAENATLSIQGNASDIDKDNVVTVKYQINKGTIRALQSGVSNGSTSISFAKTLTFKSKRLYDGATDIVGLDLAENIDHTLTIWAEDDQGGKSTEFTRKFRVVHNRPPVITGQNKDLGIIEAAPSETYSVTDPEGDSFTVVEKINGTVIRSFPGVAGKEETATIPPDIWLTLQPDVTHTLTVTATDKQGMMYTRSYTFKRFENKIVIDGLAVPFTTDIAAKRVLITPDWVIPFGTVVKVETCNNAFDESPTWEDCTLVVKLGRGYLYTNDKKTADKWGIDIRFHIEKGETTKPISFQGFGGAFD</sequence>
<name>A0ABT4HY84_9BACL</name>
<feature type="compositionally biased region" description="Polar residues" evidence="1">
    <location>
        <begin position="103"/>
        <end position="113"/>
    </location>
</feature>
<dbReference type="Proteomes" id="UP001067708">
    <property type="component" value="Unassembled WGS sequence"/>
</dbReference>
<protein>
    <submittedName>
        <fullName evidence="2">Uncharacterized protein</fullName>
    </submittedName>
</protein>
<evidence type="ECO:0000313" key="3">
    <source>
        <dbReference type="Proteomes" id="UP001067708"/>
    </source>
</evidence>
<dbReference type="InterPro" id="IPR013783">
    <property type="entry name" value="Ig-like_fold"/>
</dbReference>
<organism evidence="2 3">
    <name type="scientific">Brevibacillus halotolerans</name>
    <dbReference type="NCBI Taxonomy" id="1507437"/>
    <lineage>
        <taxon>Bacteria</taxon>
        <taxon>Bacillati</taxon>
        <taxon>Bacillota</taxon>
        <taxon>Bacilli</taxon>
        <taxon>Bacillales</taxon>
        <taxon>Paenibacillaceae</taxon>
        <taxon>Brevibacillus</taxon>
    </lineage>
</organism>
<evidence type="ECO:0000256" key="1">
    <source>
        <dbReference type="SAM" id="MobiDB-lite"/>
    </source>
</evidence>
<gene>
    <name evidence="2" type="ORF">O0535_13450</name>
</gene>
<feature type="compositionally biased region" description="Low complexity" evidence="1">
    <location>
        <begin position="114"/>
        <end position="133"/>
    </location>
</feature>
<accession>A0ABT4HY84</accession>
<reference evidence="2" key="1">
    <citation type="submission" date="2022-09" db="EMBL/GenBank/DDBJ databases">
        <title>Genome analysis and characterization of larvicidal activity of Brevibacillus strains.</title>
        <authorList>
            <person name="Patrusheva E.V."/>
            <person name="Izotova A.O."/>
            <person name="Toshchakov S.V."/>
            <person name="Sineoky S.P."/>
        </authorList>
    </citation>
    <scope>NUCLEOTIDE SEQUENCE</scope>
    <source>
        <strain evidence="2">VKPM_B-13244</strain>
    </source>
</reference>
<proteinExistence type="predicted"/>
<keyword evidence="3" id="KW-1185">Reference proteome</keyword>
<dbReference type="RefSeq" id="WP_258417594.1">
    <property type="nucleotide sequence ID" value="NZ_JAPTNG010000009.1"/>
</dbReference>
<evidence type="ECO:0000313" key="2">
    <source>
        <dbReference type="EMBL" id="MCZ0831744.1"/>
    </source>
</evidence>
<dbReference type="EMBL" id="JAPTNG010000009">
    <property type="protein sequence ID" value="MCZ0831744.1"/>
    <property type="molecule type" value="Genomic_DNA"/>
</dbReference>
<comment type="caution">
    <text evidence="2">The sequence shown here is derived from an EMBL/GenBank/DDBJ whole genome shotgun (WGS) entry which is preliminary data.</text>
</comment>
<feature type="region of interest" description="Disordered" evidence="1">
    <location>
        <begin position="103"/>
        <end position="149"/>
    </location>
</feature>